<feature type="signal peptide" evidence="1">
    <location>
        <begin position="1"/>
        <end position="25"/>
    </location>
</feature>
<protein>
    <recommendedName>
        <fullName evidence="4">Lipoprotein</fullName>
    </recommendedName>
</protein>
<evidence type="ECO:0000313" key="2">
    <source>
        <dbReference type="EMBL" id="GAA3819255.1"/>
    </source>
</evidence>
<accession>A0ABP7IIF0</accession>
<evidence type="ECO:0000256" key="1">
    <source>
        <dbReference type="SAM" id="SignalP"/>
    </source>
</evidence>
<dbReference type="EMBL" id="BAABAH010000006">
    <property type="protein sequence ID" value="GAA3819255.1"/>
    <property type="molecule type" value="Genomic_DNA"/>
</dbReference>
<keyword evidence="3" id="KW-1185">Reference proteome</keyword>
<evidence type="ECO:0008006" key="4">
    <source>
        <dbReference type="Google" id="ProtNLM"/>
    </source>
</evidence>
<gene>
    <name evidence="2" type="ORF">GCM10022242_21270</name>
</gene>
<name>A0ABP7IIF0_9ACTN</name>
<feature type="chain" id="PRO_5045904669" description="Lipoprotein" evidence="1">
    <location>
        <begin position="26"/>
        <end position="156"/>
    </location>
</feature>
<dbReference type="Proteomes" id="UP001501821">
    <property type="component" value="Unassembled WGS sequence"/>
</dbReference>
<reference evidence="3" key="1">
    <citation type="journal article" date="2019" name="Int. J. Syst. Evol. Microbiol.">
        <title>The Global Catalogue of Microorganisms (GCM) 10K type strain sequencing project: providing services to taxonomists for standard genome sequencing and annotation.</title>
        <authorList>
            <consortium name="The Broad Institute Genomics Platform"/>
            <consortium name="The Broad Institute Genome Sequencing Center for Infectious Disease"/>
            <person name="Wu L."/>
            <person name="Ma J."/>
        </authorList>
    </citation>
    <scope>NUCLEOTIDE SEQUENCE [LARGE SCALE GENOMIC DNA]</scope>
    <source>
        <strain evidence="3">JCM 16953</strain>
    </source>
</reference>
<dbReference type="RefSeq" id="WP_344775138.1">
    <property type="nucleotide sequence ID" value="NZ_BAABAH010000006.1"/>
</dbReference>
<organism evidence="2 3">
    <name type="scientific">Nocardioides panacisoli</name>
    <dbReference type="NCBI Taxonomy" id="627624"/>
    <lineage>
        <taxon>Bacteria</taxon>
        <taxon>Bacillati</taxon>
        <taxon>Actinomycetota</taxon>
        <taxon>Actinomycetes</taxon>
        <taxon>Propionibacteriales</taxon>
        <taxon>Nocardioidaceae</taxon>
        <taxon>Nocardioides</taxon>
    </lineage>
</organism>
<keyword evidence="1" id="KW-0732">Signal</keyword>
<dbReference type="PROSITE" id="PS51257">
    <property type="entry name" value="PROKAR_LIPOPROTEIN"/>
    <property type="match status" value="1"/>
</dbReference>
<sequence>MTSLKRPVVALGAAALLALSLTACGGDDSGGGSDDAPASASKDDFCKAFSDAFTPLANLSGDPTEDQFNDFKDAVSKLGDVGTPSDISDDNRKGFEVFIDAVHDGSYDDFKSESDSLPGVNADDEAKAEAFFTWASTECAAELGVPTDVPTDSGAS</sequence>
<evidence type="ECO:0000313" key="3">
    <source>
        <dbReference type="Proteomes" id="UP001501821"/>
    </source>
</evidence>
<proteinExistence type="predicted"/>
<comment type="caution">
    <text evidence="2">The sequence shown here is derived from an EMBL/GenBank/DDBJ whole genome shotgun (WGS) entry which is preliminary data.</text>
</comment>